<proteinExistence type="predicted"/>
<evidence type="ECO:0008006" key="3">
    <source>
        <dbReference type="Google" id="ProtNLM"/>
    </source>
</evidence>
<dbReference type="SUPFAM" id="SSF140453">
    <property type="entry name" value="EsxAB dimer-like"/>
    <property type="match status" value="1"/>
</dbReference>
<evidence type="ECO:0000313" key="2">
    <source>
        <dbReference type="Proteomes" id="UP001501447"/>
    </source>
</evidence>
<organism evidence="1 2">
    <name type="scientific">Streptomyces axinellae</name>
    <dbReference type="NCBI Taxonomy" id="552788"/>
    <lineage>
        <taxon>Bacteria</taxon>
        <taxon>Bacillati</taxon>
        <taxon>Actinomycetota</taxon>
        <taxon>Actinomycetes</taxon>
        <taxon>Kitasatosporales</taxon>
        <taxon>Streptomycetaceae</taxon>
        <taxon>Streptomyces</taxon>
    </lineage>
</organism>
<dbReference type="RefSeq" id="WP_344570314.1">
    <property type="nucleotide sequence ID" value="NZ_BAAARJ010000027.1"/>
</dbReference>
<accession>A0ABN3QWA3</accession>
<reference evidence="2" key="1">
    <citation type="journal article" date="2019" name="Int. J. Syst. Evol. Microbiol.">
        <title>The Global Catalogue of Microorganisms (GCM) 10K type strain sequencing project: providing services to taxonomists for standard genome sequencing and annotation.</title>
        <authorList>
            <consortium name="The Broad Institute Genomics Platform"/>
            <consortium name="The Broad Institute Genome Sequencing Center for Infectious Disease"/>
            <person name="Wu L."/>
            <person name="Ma J."/>
        </authorList>
    </citation>
    <scope>NUCLEOTIDE SEQUENCE [LARGE SCALE GENOMIC DNA]</scope>
    <source>
        <strain evidence="2">JCM 16373</strain>
    </source>
</reference>
<dbReference type="EMBL" id="BAAARJ010000027">
    <property type="protein sequence ID" value="GAA2636439.1"/>
    <property type="molecule type" value="Genomic_DNA"/>
</dbReference>
<sequence>MPGKQKLSHAEVVTFKGTLDEIGGNLEDNLRKLSQLIATAEAGWKGAGGGAFRSAQMRINDDHRAIHNLLYGIYHAVDQTQKVGSGNDDSILDEFKKIDMNGSAPGGAVPGMSKLHGI</sequence>
<dbReference type="InterPro" id="IPR010310">
    <property type="entry name" value="T7SS_ESAT-6-like"/>
</dbReference>
<comment type="caution">
    <text evidence="1">The sequence shown here is derived from an EMBL/GenBank/DDBJ whole genome shotgun (WGS) entry which is preliminary data.</text>
</comment>
<dbReference type="Gene3D" id="1.10.287.1060">
    <property type="entry name" value="ESAT-6-like"/>
    <property type="match status" value="1"/>
</dbReference>
<gene>
    <name evidence="1" type="ORF">GCM10009863_61210</name>
</gene>
<name>A0ABN3QWA3_9ACTN</name>
<dbReference type="Proteomes" id="UP001501447">
    <property type="component" value="Unassembled WGS sequence"/>
</dbReference>
<dbReference type="Pfam" id="PF06013">
    <property type="entry name" value="WXG100"/>
    <property type="match status" value="1"/>
</dbReference>
<protein>
    <recommendedName>
        <fullName evidence="3">WXG100 family type VII secretion target</fullName>
    </recommendedName>
</protein>
<evidence type="ECO:0000313" key="1">
    <source>
        <dbReference type="EMBL" id="GAA2636439.1"/>
    </source>
</evidence>
<keyword evidence="2" id="KW-1185">Reference proteome</keyword>
<dbReference type="InterPro" id="IPR036689">
    <property type="entry name" value="ESAT-6-like_sf"/>
</dbReference>